<dbReference type="PANTHER" id="PTHR47683">
    <property type="entry name" value="PSEUDOURIDINE SYNTHASE FAMILY PROTEIN-RELATED"/>
    <property type="match status" value="1"/>
</dbReference>
<feature type="compositionally biased region" description="Basic residues" evidence="4">
    <location>
        <begin position="13"/>
        <end position="22"/>
    </location>
</feature>
<feature type="domain" description="RNA-binding S4" evidence="5">
    <location>
        <begin position="65"/>
        <end position="122"/>
    </location>
</feature>
<dbReference type="Pfam" id="PF00849">
    <property type="entry name" value="PseudoU_synth_2"/>
    <property type="match status" value="1"/>
</dbReference>
<evidence type="ECO:0000256" key="4">
    <source>
        <dbReference type="SAM" id="MobiDB-lite"/>
    </source>
</evidence>
<dbReference type="InterPro" id="IPR002942">
    <property type="entry name" value="S4_RNA-bd"/>
</dbReference>
<comment type="similarity">
    <text evidence="1">Belongs to the pseudouridine synthase RsuA family.</text>
</comment>
<dbReference type="InterPro" id="IPR036986">
    <property type="entry name" value="S4_RNA-bd_sf"/>
</dbReference>
<evidence type="ECO:0000259" key="5">
    <source>
        <dbReference type="SMART" id="SM00363"/>
    </source>
</evidence>
<feature type="region of interest" description="Disordered" evidence="4">
    <location>
        <begin position="1"/>
        <end position="61"/>
    </location>
</feature>
<dbReference type="PANTHER" id="PTHR47683:SF2">
    <property type="entry name" value="RNA-BINDING S4 DOMAIN-CONTAINING PROTEIN"/>
    <property type="match status" value="1"/>
</dbReference>
<evidence type="ECO:0000313" key="6">
    <source>
        <dbReference type="EMBL" id="RFC53296.1"/>
    </source>
</evidence>
<dbReference type="SUPFAM" id="SSF55174">
    <property type="entry name" value="Alpha-L RNA-binding motif"/>
    <property type="match status" value="1"/>
</dbReference>
<dbReference type="InterPro" id="IPR020103">
    <property type="entry name" value="PsdUridine_synth_cat_dom_sf"/>
</dbReference>
<keyword evidence="7" id="KW-1185">Reference proteome</keyword>
<dbReference type="Gene3D" id="3.10.290.10">
    <property type="entry name" value="RNA-binding S4 domain"/>
    <property type="match status" value="1"/>
</dbReference>
<dbReference type="PROSITE" id="PS50889">
    <property type="entry name" value="S4"/>
    <property type="match status" value="1"/>
</dbReference>
<dbReference type="CDD" id="cd00165">
    <property type="entry name" value="S4"/>
    <property type="match status" value="1"/>
</dbReference>
<reference evidence="6 7" key="1">
    <citation type="submission" date="2018-08" db="EMBL/GenBank/DDBJ databases">
        <title>The draft genome squence of Brumimicrobium sp. N62.</title>
        <authorList>
            <person name="Du Z.-J."/>
            <person name="Luo H.-R."/>
        </authorList>
    </citation>
    <scope>NUCLEOTIDE SEQUENCE [LARGE SCALE GENOMIC DNA]</scope>
    <source>
        <strain evidence="6 7">N62</strain>
    </source>
</reference>
<dbReference type="GO" id="GO:0000455">
    <property type="term" value="P:enzyme-directed rRNA pseudouridine synthesis"/>
    <property type="evidence" value="ECO:0007669"/>
    <property type="project" value="UniProtKB-ARBA"/>
</dbReference>
<protein>
    <submittedName>
        <fullName evidence="6">rRNA pseudouridine synthase</fullName>
    </submittedName>
</protein>
<dbReference type="RefSeq" id="WP_116881917.1">
    <property type="nucleotide sequence ID" value="NZ_QURB01000010.1"/>
</dbReference>
<dbReference type="SUPFAM" id="SSF55120">
    <property type="entry name" value="Pseudouridine synthase"/>
    <property type="match status" value="1"/>
</dbReference>
<dbReference type="OrthoDB" id="9807213at2"/>
<proteinExistence type="inferred from homology"/>
<dbReference type="FunFam" id="3.10.290.10:FF:000003">
    <property type="entry name" value="Pseudouridine synthase"/>
    <property type="match status" value="1"/>
</dbReference>
<dbReference type="Pfam" id="PF01479">
    <property type="entry name" value="S4"/>
    <property type="match status" value="1"/>
</dbReference>
<evidence type="ECO:0000313" key="7">
    <source>
        <dbReference type="Proteomes" id="UP000257127"/>
    </source>
</evidence>
<organism evidence="6 7">
    <name type="scientific">Brumimicrobium aurantiacum</name>
    <dbReference type="NCBI Taxonomy" id="1737063"/>
    <lineage>
        <taxon>Bacteria</taxon>
        <taxon>Pseudomonadati</taxon>
        <taxon>Bacteroidota</taxon>
        <taxon>Flavobacteriia</taxon>
        <taxon>Flavobacteriales</taxon>
        <taxon>Crocinitomicaceae</taxon>
        <taxon>Brumimicrobium</taxon>
    </lineage>
</organism>
<accession>A0A3E1EUP7</accession>
<dbReference type="Proteomes" id="UP000257127">
    <property type="component" value="Unassembled WGS sequence"/>
</dbReference>
<sequence>MSKNTGHNPKSKENRKKGKSKYAGKESRYLTKSRGKKKVSEGAAGLPKRIRNNQGQPLPKFDDKIRLNKYLSNAGICSRREADTLIASGTVSVNGTVVTELGYKVNPTDKVKYDGVAIKHEKKHYVLVNKPRDFGLRFSEDPSKKSVYNLIQKASKEMLSPVGKMDRSTCGLVLYTNDSDMEKKLTHPKFKVSQLFHVVLKNAVSEEDIEKLVKGLFVDDKMFSAQEASFIQGKPHNEIGVRIFSHKSNKVKLMMGKLGHEVIKLDRVEFAGLDKKDLPRGQYRHLTSKEVSFLKMS</sequence>
<keyword evidence="3" id="KW-0694">RNA-binding</keyword>
<evidence type="ECO:0000256" key="3">
    <source>
        <dbReference type="PROSITE-ProRule" id="PRU00182"/>
    </source>
</evidence>
<dbReference type="AlphaFoldDB" id="A0A3E1EUP7"/>
<dbReference type="InterPro" id="IPR020094">
    <property type="entry name" value="TruA/RsuA/RluB/E/F_N"/>
</dbReference>
<evidence type="ECO:0000256" key="2">
    <source>
        <dbReference type="ARBA" id="ARBA00023235"/>
    </source>
</evidence>
<dbReference type="InterPro" id="IPR042092">
    <property type="entry name" value="PsdUridine_s_RsuA/RluB/E/F_cat"/>
</dbReference>
<comment type="caution">
    <text evidence="6">The sequence shown here is derived from an EMBL/GenBank/DDBJ whole genome shotgun (WGS) entry which is preliminary data.</text>
</comment>
<dbReference type="InterPro" id="IPR006145">
    <property type="entry name" value="PsdUridine_synth_RsuA/RluA"/>
</dbReference>
<dbReference type="EMBL" id="QURB01000010">
    <property type="protein sequence ID" value="RFC53296.1"/>
    <property type="molecule type" value="Genomic_DNA"/>
</dbReference>
<dbReference type="Gene3D" id="3.30.70.580">
    <property type="entry name" value="Pseudouridine synthase I, catalytic domain, N-terminal subdomain"/>
    <property type="match status" value="1"/>
</dbReference>
<dbReference type="GO" id="GO:0003723">
    <property type="term" value="F:RNA binding"/>
    <property type="evidence" value="ECO:0007669"/>
    <property type="project" value="UniProtKB-KW"/>
</dbReference>
<evidence type="ECO:0000256" key="1">
    <source>
        <dbReference type="ARBA" id="ARBA00008348"/>
    </source>
</evidence>
<dbReference type="SMART" id="SM00363">
    <property type="entry name" value="S4"/>
    <property type="match status" value="1"/>
</dbReference>
<gene>
    <name evidence="6" type="ORF">DXU93_13925</name>
</gene>
<dbReference type="InterPro" id="IPR050343">
    <property type="entry name" value="RsuA_PseudoU_synthase"/>
</dbReference>
<name>A0A3E1EUP7_9FLAO</name>
<dbReference type="GO" id="GO:0120159">
    <property type="term" value="F:rRNA pseudouridine synthase activity"/>
    <property type="evidence" value="ECO:0007669"/>
    <property type="project" value="UniProtKB-ARBA"/>
</dbReference>
<dbReference type="Gene3D" id="3.30.70.1560">
    <property type="entry name" value="Alpha-L RNA-binding motif"/>
    <property type="match status" value="1"/>
</dbReference>
<keyword evidence="2" id="KW-0413">Isomerase</keyword>